<evidence type="ECO:0000313" key="3">
    <source>
        <dbReference type="Proteomes" id="UP001431783"/>
    </source>
</evidence>
<proteinExistence type="predicted"/>
<dbReference type="Proteomes" id="UP001431783">
    <property type="component" value="Unassembled WGS sequence"/>
</dbReference>
<comment type="caution">
    <text evidence="2">The sequence shown here is derived from an EMBL/GenBank/DDBJ whole genome shotgun (WGS) entry which is preliminary data.</text>
</comment>
<keyword evidence="1" id="KW-0472">Membrane</keyword>
<name>A0AAW1UNC1_9CUCU</name>
<keyword evidence="1" id="KW-0812">Transmembrane</keyword>
<gene>
    <name evidence="2" type="ORF">WA026_016349</name>
</gene>
<dbReference type="EMBL" id="JARQZJ010000069">
    <property type="protein sequence ID" value="KAK9881465.1"/>
    <property type="molecule type" value="Genomic_DNA"/>
</dbReference>
<sequence length="524" mass="60552">MHLVLPGKLSLTLMQCINIIIKNVTKPAELINVLNMEGNYEFPATRLDLTQNLHSNFDYTQKSKFYIMGNFTQIELNATLSQFKGYQASLFNPWAKFLFLGSNFSRDFVGAVSRESIYNALFLNTASGTIYTFFPYLGKRLISTPTLRIIGDCDALKVNELFPTKHPDNWAGYKLLILFRRIDIYAICSDCKEPGIEIEVVKLISDHLKIETSFFDNESLINTFGNQNKYGVLIGNRVTVSLFFAEHTVSFIHDYLRWFVPSSRKVFGWFDNFFGLGIDFFIVWIFSIFIFITVSLSVVLISYIYPSEFGRRSYFNGIHFAIGSITVEREHKYNVIKLIVIMCLGFLMFATYIILFAKLVMFSAHPVVYSAKFQTTEDISKNHLKVGSFSALGDKYIDESSGLKGYPKFLRFLIQNFEKLMLETTIAEKERMTILSVSRIGRYITLTYINRSTGLPYYKELKQSYYDDHTVLVFTKGNPVFLVFNRKLKWLIESGIVSKIIRKYEKYLNRNNENLVGRLKLKGI</sequence>
<protein>
    <recommendedName>
        <fullName evidence="4">Ionotropic receptor</fullName>
    </recommendedName>
</protein>
<reference evidence="2 3" key="1">
    <citation type="submission" date="2023-03" db="EMBL/GenBank/DDBJ databases">
        <title>Genome insight into feeding habits of ladybird beetles.</title>
        <authorList>
            <person name="Li H.-S."/>
            <person name="Huang Y.-H."/>
            <person name="Pang H."/>
        </authorList>
    </citation>
    <scope>NUCLEOTIDE SEQUENCE [LARGE SCALE GENOMIC DNA]</scope>
    <source>
        <strain evidence="2">SYSU_2023b</strain>
        <tissue evidence="2">Whole body</tissue>
    </source>
</reference>
<feature type="transmembrane region" description="Helical" evidence="1">
    <location>
        <begin position="338"/>
        <end position="362"/>
    </location>
</feature>
<keyword evidence="1" id="KW-1133">Transmembrane helix</keyword>
<keyword evidence="3" id="KW-1185">Reference proteome</keyword>
<feature type="transmembrane region" description="Helical" evidence="1">
    <location>
        <begin position="281"/>
        <end position="305"/>
    </location>
</feature>
<dbReference type="AlphaFoldDB" id="A0AAW1UNC1"/>
<evidence type="ECO:0008006" key="4">
    <source>
        <dbReference type="Google" id="ProtNLM"/>
    </source>
</evidence>
<organism evidence="2 3">
    <name type="scientific">Henosepilachna vigintioctopunctata</name>
    <dbReference type="NCBI Taxonomy" id="420089"/>
    <lineage>
        <taxon>Eukaryota</taxon>
        <taxon>Metazoa</taxon>
        <taxon>Ecdysozoa</taxon>
        <taxon>Arthropoda</taxon>
        <taxon>Hexapoda</taxon>
        <taxon>Insecta</taxon>
        <taxon>Pterygota</taxon>
        <taxon>Neoptera</taxon>
        <taxon>Endopterygota</taxon>
        <taxon>Coleoptera</taxon>
        <taxon>Polyphaga</taxon>
        <taxon>Cucujiformia</taxon>
        <taxon>Coccinelloidea</taxon>
        <taxon>Coccinellidae</taxon>
        <taxon>Epilachninae</taxon>
        <taxon>Epilachnini</taxon>
        <taxon>Henosepilachna</taxon>
    </lineage>
</organism>
<evidence type="ECO:0000256" key="1">
    <source>
        <dbReference type="SAM" id="Phobius"/>
    </source>
</evidence>
<evidence type="ECO:0000313" key="2">
    <source>
        <dbReference type="EMBL" id="KAK9881465.1"/>
    </source>
</evidence>
<accession>A0AAW1UNC1</accession>